<evidence type="ECO:0000256" key="5">
    <source>
        <dbReference type="ARBA" id="ARBA00022691"/>
    </source>
</evidence>
<dbReference type="SUPFAM" id="SSF53335">
    <property type="entry name" value="S-adenosyl-L-methionine-dependent methyltransferases"/>
    <property type="match status" value="1"/>
</dbReference>
<dbReference type="EMBL" id="CP003537">
    <property type="protein sequence ID" value="AGH96281.1"/>
    <property type="molecule type" value="Genomic_DNA"/>
</dbReference>
<dbReference type="STRING" id="1184267.A11Q_2065"/>
<evidence type="ECO:0000256" key="8">
    <source>
        <dbReference type="PROSITE-ProRule" id="PRU01026"/>
    </source>
</evidence>
<dbReference type="InterPro" id="IPR020598">
    <property type="entry name" value="rRNA_Ade_methylase_Trfase_N"/>
</dbReference>
<evidence type="ECO:0000256" key="7">
    <source>
        <dbReference type="HAMAP-Rule" id="MF_00607"/>
    </source>
</evidence>
<dbReference type="eggNOG" id="COG0030">
    <property type="taxonomic scope" value="Bacteria"/>
</dbReference>
<feature type="binding site" evidence="7 8">
    <location>
        <position position="52"/>
    </location>
    <ligand>
        <name>S-adenosyl-L-methionine</name>
        <dbReference type="ChEBI" id="CHEBI:59789"/>
    </ligand>
</feature>
<evidence type="ECO:0000256" key="6">
    <source>
        <dbReference type="ARBA" id="ARBA00022884"/>
    </source>
</evidence>
<dbReference type="HOGENOM" id="CLU_041220_0_2_7"/>
<dbReference type="PANTHER" id="PTHR11727">
    <property type="entry name" value="DIMETHYLADENOSINE TRANSFERASE"/>
    <property type="match status" value="1"/>
</dbReference>
<dbReference type="PROSITE" id="PS51689">
    <property type="entry name" value="SAM_RNA_A_N6_MT"/>
    <property type="match status" value="1"/>
</dbReference>
<keyword evidence="2 7" id="KW-0698">rRNA processing</keyword>
<evidence type="ECO:0000256" key="4">
    <source>
        <dbReference type="ARBA" id="ARBA00022679"/>
    </source>
</evidence>
<dbReference type="OrthoDB" id="9814755at2"/>
<dbReference type="AlphaFoldDB" id="M4VE13"/>
<evidence type="ECO:0000256" key="3">
    <source>
        <dbReference type="ARBA" id="ARBA00022603"/>
    </source>
</evidence>
<dbReference type="GO" id="GO:0052908">
    <property type="term" value="F:16S rRNA (adenine(1518)-N(6)/adenine(1519)-N(6))-dimethyltransferase activity"/>
    <property type="evidence" value="ECO:0007669"/>
    <property type="project" value="UniProtKB-EC"/>
</dbReference>
<dbReference type="Gene3D" id="1.10.8.100">
    <property type="entry name" value="Ribosomal RNA adenine dimethylase-like, domain 2"/>
    <property type="match status" value="1"/>
</dbReference>
<comment type="subcellular location">
    <subcellularLocation>
        <location evidence="7">Cytoplasm</location>
    </subcellularLocation>
</comment>
<proteinExistence type="inferred from homology"/>
<comment type="function">
    <text evidence="7">Specifically dimethylates two adjacent adenosines (A1518 and A1519) in the loop of a conserved hairpin near the 3'-end of 16S rRNA in the 30S particle. May play a critical role in biogenesis of 30S subunits.</text>
</comment>
<dbReference type="InterPro" id="IPR023165">
    <property type="entry name" value="rRNA_Ade_diMease-like_C"/>
</dbReference>
<dbReference type="InterPro" id="IPR001737">
    <property type="entry name" value="KsgA/Erm"/>
</dbReference>
<accession>M4VE13</accession>
<feature type="domain" description="Ribosomal RNA adenine methylase transferase N-terminal" evidence="9">
    <location>
        <begin position="32"/>
        <end position="195"/>
    </location>
</feature>
<feature type="binding site" evidence="7 8">
    <location>
        <position position="93"/>
    </location>
    <ligand>
        <name>S-adenosyl-L-methionine</name>
        <dbReference type="ChEBI" id="CHEBI:59789"/>
    </ligand>
</feature>
<protein>
    <recommendedName>
        <fullName evidence="7">Ribosomal RNA small subunit methyltransferase A</fullName>
        <ecNumber evidence="7">2.1.1.182</ecNumber>
    </recommendedName>
    <alternativeName>
        <fullName evidence="7">16S rRNA (adenine(1518)-N(6)/adenine(1519)-N(6))-dimethyltransferase</fullName>
    </alternativeName>
    <alternativeName>
        <fullName evidence="7">16S rRNA dimethyladenosine transferase</fullName>
    </alternativeName>
    <alternativeName>
        <fullName evidence="7">16S rRNA dimethylase</fullName>
    </alternativeName>
    <alternativeName>
        <fullName evidence="7">S-adenosylmethionine-6-N', N'-adenosyl(rRNA) dimethyltransferase</fullName>
    </alternativeName>
</protein>
<dbReference type="Gene3D" id="3.40.50.150">
    <property type="entry name" value="Vaccinia Virus protein VP39"/>
    <property type="match status" value="1"/>
</dbReference>
<evidence type="ECO:0000259" key="9">
    <source>
        <dbReference type="SMART" id="SM00650"/>
    </source>
</evidence>
<evidence type="ECO:0000256" key="2">
    <source>
        <dbReference type="ARBA" id="ARBA00022552"/>
    </source>
</evidence>
<keyword evidence="3 7" id="KW-0489">Methyltransferase</keyword>
<keyword evidence="4 7" id="KW-0808">Transferase</keyword>
<keyword evidence="5 7" id="KW-0949">S-adenosyl-L-methionine</keyword>
<feature type="binding site" evidence="7 8">
    <location>
        <position position="27"/>
    </location>
    <ligand>
        <name>S-adenosyl-L-methionine</name>
        <dbReference type="ChEBI" id="CHEBI:59789"/>
    </ligand>
</feature>
<sequence length="268" mass="30724">MTALERLEKRLAELQIIAKKSLGQNFLVSDGVINKILDAVADESPQKVLEIGPGCGALTDLLAEKYKDLTLIELDRHLAEFWRQQNLNVIEGDALRMDWSFGSSYLLVSNLPYQISSSLVIERSMDDSQLQAMVLMFQKEVAQRIRAMPQTEHYGMLSVIAQEFWQISTVCDAGSREFKPAPKVSSRVLKFLPRTSEIQNKAEYLAFVKACFQQRRRVLSTNLAALNQQYDKSKFKDWLEQNKKSDKVRAEELSVKEIANLYHFLKMK</sequence>
<dbReference type="RefSeq" id="WP_015470771.1">
    <property type="nucleotide sequence ID" value="NC_020813.1"/>
</dbReference>
<dbReference type="CDD" id="cd02440">
    <property type="entry name" value="AdoMet_MTases"/>
    <property type="match status" value="1"/>
</dbReference>
<keyword evidence="6 7" id="KW-0694">RNA-binding</keyword>
<feature type="binding site" evidence="7 8">
    <location>
        <position position="25"/>
    </location>
    <ligand>
        <name>S-adenosyl-L-methionine</name>
        <dbReference type="ChEBI" id="CHEBI:59789"/>
    </ligand>
</feature>
<dbReference type="InterPro" id="IPR029063">
    <property type="entry name" value="SAM-dependent_MTases_sf"/>
</dbReference>
<comment type="catalytic activity">
    <reaction evidence="7">
        <text>adenosine(1518)/adenosine(1519) in 16S rRNA + 4 S-adenosyl-L-methionine = N(6)-dimethyladenosine(1518)/N(6)-dimethyladenosine(1519) in 16S rRNA + 4 S-adenosyl-L-homocysteine + 4 H(+)</text>
        <dbReference type="Rhea" id="RHEA:19609"/>
        <dbReference type="Rhea" id="RHEA-COMP:10232"/>
        <dbReference type="Rhea" id="RHEA-COMP:10233"/>
        <dbReference type="ChEBI" id="CHEBI:15378"/>
        <dbReference type="ChEBI" id="CHEBI:57856"/>
        <dbReference type="ChEBI" id="CHEBI:59789"/>
        <dbReference type="ChEBI" id="CHEBI:74411"/>
        <dbReference type="ChEBI" id="CHEBI:74493"/>
        <dbReference type="EC" id="2.1.1.182"/>
    </reaction>
</comment>
<dbReference type="InterPro" id="IPR020596">
    <property type="entry name" value="rRNA_Ade_Mease_Trfase_CS"/>
</dbReference>
<feature type="binding site" evidence="7 8">
    <location>
        <position position="73"/>
    </location>
    <ligand>
        <name>S-adenosyl-L-methionine</name>
        <dbReference type="ChEBI" id="CHEBI:59789"/>
    </ligand>
</feature>
<keyword evidence="1 7" id="KW-0963">Cytoplasm</keyword>
<dbReference type="GO" id="GO:0005829">
    <property type="term" value="C:cytosol"/>
    <property type="evidence" value="ECO:0007669"/>
    <property type="project" value="TreeGrafter"/>
</dbReference>
<keyword evidence="11" id="KW-1185">Reference proteome</keyword>
<dbReference type="EC" id="2.1.1.182" evidence="7"/>
<dbReference type="PROSITE" id="PS01131">
    <property type="entry name" value="RRNA_A_DIMETH"/>
    <property type="match status" value="1"/>
</dbReference>
<gene>
    <name evidence="7" type="primary">rsmA</name>
    <name evidence="7" type="synonym">ksgA</name>
    <name evidence="10" type="ORF">A11Q_2065</name>
</gene>
<dbReference type="InterPro" id="IPR011530">
    <property type="entry name" value="rRNA_adenine_dimethylase"/>
</dbReference>
<dbReference type="PATRIC" id="fig|1184267.3.peg.2090"/>
<dbReference type="NCBIfam" id="TIGR00755">
    <property type="entry name" value="ksgA"/>
    <property type="match status" value="1"/>
</dbReference>
<dbReference type="Proteomes" id="UP000012040">
    <property type="component" value="Chromosome"/>
</dbReference>
<evidence type="ECO:0000313" key="10">
    <source>
        <dbReference type="EMBL" id="AGH96281.1"/>
    </source>
</evidence>
<dbReference type="Pfam" id="PF00398">
    <property type="entry name" value="RrnaAD"/>
    <property type="match status" value="1"/>
</dbReference>
<dbReference type="SMART" id="SM00650">
    <property type="entry name" value="rADc"/>
    <property type="match status" value="1"/>
</dbReference>
<dbReference type="KEGG" id="bex:A11Q_2065"/>
<reference evidence="10 11" key="1">
    <citation type="journal article" date="2013" name="ISME J.">
        <title>By their genes ye shall know them: genomic signatures of predatory bacteria.</title>
        <authorList>
            <person name="Pasternak Z."/>
            <person name="Pietrokovski S."/>
            <person name="Rotem O."/>
            <person name="Gophna U."/>
            <person name="Lurie-Weinberger M.N."/>
            <person name="Jurkevitch E."/>
        </authorList>
    </citation>
    <scope>NUCLEOTIDE SEQUENCE [LARGE SCALE GENOMIC DNA]</scope>
    <source>
        <strain evidence="10 11">JSS</strain>
    </source>
</reference>
<dbReference type="PANTHER" id="PTHR11727:SF7">
    <property type="entry name" value="DIMETHYLADENOSINE TRANSFERASE-RELATED"/>
    <property type="match status" value="1"/>
</dbReference>
<feature type="binding site" evidence="7 8">
    <location>
        <position position="110"/>
    </location>
    <ligand>
        <name>S-adenosyl-L-methionine</name>
        <dbReference type="ChEBI" id="CHEBI:59789"/>
    </ligand>
</feature>
<organism evidence="10 11">
    <name type="scientific">Pseudobdellovibrio exovorus JSS</name>
    <dbReference type="NCBI Taxonomy" id="1184267"/>
    <lineage>
        <taxon>Bacteria</taxon>
        <taxon>Pseudomonadati</taxon>
        <taxon>Bdellovibrionota</taxon>
        <taxon>Bdellovibrionia</taxon>
        <taxon>Bdellovibrionales</taxon>
        <taxon>Pseudobdellovibrionaceae</taxon>
        <taxon>Pseudobdellovibrio</taxon>
    </lineage>
</organism>
<comment type="similarity">
    <text evidence="7">Belongs to the class I-like SAM-binding methyltransferase superfamily. rRNA adenine N(6)-methyltransferase family. RsmA subfamily.</text>
</comment>
<dbReference type="HAMAP" id="MF_00607">
    <property type="entry name" value="16SrRNA_methyltr_A"/>
    <property type="match status" value="1"/>
</dbReference>
<dbReference type="GO" id="GO:0003723">
    <property type="term" value="F:RNA binding"/>
    <property type="evidence" value="ECO:0007669"/>
    <property type="project" value="UniProtKB-UniRule"/>
</dbReference>
<evidence type="ECO:0000313" key="11">
    <source>
        <dbReference type="Proteomes" id="UP000012040"/>
    </source>
</evidence>
<name>M4VE13_9BACT</name>
<evidence type="ECO:0000256" key="1">
    <source>
        <dbReference type="ARBA" id="ARBA00022490"/>
    </source>
</evidence>